<evidence type="ECO:0000313" key="2">
    <source>
        <dbReference type="EMBL" id="CAL4783423.1"/>
    </source>
</evidence>
<sequence length="331" mass="36856">MLQSCQILSAWRHVCSIRTGGVKRFSCAQTLKQSLDVGKFPLFVSNIFPASPEASPATVTLEAVKLGGEGVWGPEAVPSDLSCDELRRLVAKALQLRWRAVQLAFKEQALEGPEKLEKKGLVEGNYELQVVLQDRSAEIRTIQKAITSCAKKGNVTLTEGLSDDEVVALEKRYGFTFPPEFLEFLQAGVLVGGGWHDWHTLASGSILAGSEMDSVASQIRWHCTPEEADYWSEGEWAPPEEKTVEKAVELATKTYPLIPMLSHRCTVTVPHGYGLPVISMHQCSDNIPYGKNFWDWVAKDANLPEGTVPTEWIEVPSVPWEEVPFWRYWNG</sequence>
<dbReference type="AlphaFoldDB" id="A0A9P1G1K3"/>
<name>A0A9P1G1K3_9DINO</name>
<evidence type="ECO:0000313" key="1">
    <source>
        <dbReference type="EMBL" id="CAI3996111.1"/>
    </source>
</evidence>
<comment type="caution">
    <text evidence="1">The sequence shown here is derived from an EMBL/GenBank/DDBJ whole genome shotgun (WGS) entry which is preliminary data.</text>
</comment>
<dbReference type="SUPFAM" id="SSF160631">
    <property type="entry name" value="SMI1/KNR4-like"/>
    <property type="match status" value="1"/>
</dbReference>
<dbReference type="OrthoDB" id="1921190at2759"/>
<evidence type="ECO:0008006" key="4">
    <source>
        <dbReference type="Google" id="ProtNLM"/>
    </source>
</evidence>
<organism evidence="1">
    <name type="scientific">Cladocopium goreaui</name>
    <dbReference type="NCBI Taxonomy" id="2562237"/>
    <lineage>
        <taxon>Eukaryota</taxon>
        <taxon>Sar</taxon>
        <taxon>Alveolata</taxon>
        <taxon>Dinophyceae</taxon>
        <taxon>Suessiales</taxon>
        <taxon>Symbiodiniaceae</taxon>
        <taxon>Cladocopium</taxon>
    </lineage>
</organism>
<reference evidence="2 3" key="2">
    <citation type="submission" date="2024-05" db="EMBL/GenBank/DDBJ databases">
        <authorList>
            <person name="Chen Y."/>
            <person name="Shah S."/>
            <person name="Dougan E. K."/>
            <person name="Thang M."/>
            <person name="Chan C."/>
        </authorList>
    </citation>
    <scope>NUCLEOTIDE SEQUENCE [LARGE SCALE GENOMIC DNA]</scope>
</reference>
<dbReference type="InterPro" id="IPR037883">
    <property type="entry name" value="Knr4/Smi1-like_sf"/>
</dbReference>
<proteinExistence type="predicted"/>
<dbReference type="Proteomes" id="UP001152797">
    <property type="component" value="Unassembled WGS sequence"/>
</dbReference>
<evidence type="ECO:0000313" key="3">
    <source>
        <dbReference type="Proteomes" id="UP001152797"/>
    </source>
</evidence>
<dbReference type="EMBL" id="CAMXCT020002157">
    <property type="protein sequence ID" value="CAL1149486.1"/>
    <property type="molecule type" value="Genomic_DNA"/>
</dbReference>
<gene>
    <name evidence="1" type="ORF">C1SCF055_LOCUS22612</name>
</gene>
<dbReference type="EMBL" id="CAMXCT010002157">
    <property type="protein sequence ID" value="CAI3996111.1"/>
    <property type="molecule type" value="Genomic_DNA"/>
</dbReference>
<dbReference type="EMBL" id="CAMXCT030002157">
    <property type="protein sequence ID" value="CAL4783423.1"/>
    <property type="molecule type" value="Genomic_DNA"/>
</dbReference>
<keyword evidence="3" id="KW-1185">Reference proteome</keyword>
<accession>A0A9P1G1K3</accession>
<reference evidence="1" key="1">
    <citation type="submission" date="2022-10" db="EMBL/GenBank/DDBJ databases">
        <authorList>
            <person name="Chen Y."/>
            <person name="Dougan E. K."/>
            <person name="Chan C."/>
            <person name="Rhodes N."/>
            <person name="Thang M."/>
        </authorList>
    </citation>
    <scope>NUCLEOTIDE SEQUENCE</scope>
</reference>
<protein>
    <recommendedName>
        <fullName evidence="4">SMI1/KNR4 family protein</fullName>
    </recommendedName>
</protein>